<dbReference type="PROSITE" id="PS51186">
    <property type="entry name" value="GNAT"/>
    <property type="match status" value="1"/>
</dbReference>
<dbReference type="InterPro" id="IPR006464">
    <property type="entry name" value="AcTrfase_RimI/Ard1"/>
</dbReference>
<keyword evidence="8" id="KW-1185">Reference proteome</keyword>
<comment type="catalytic activity">
    <reaction evidence="5">
        <text>N-terminal L-alanyl-[ribosomal protein bS18] + acetyl-CoA = N-terminal N(alpha)-acetyl-L-alanyl-[ribosomal protein bS18] + CoA + H(+)</text>
        <dbReference type="Rhea" id="RHEA:43756"/>
        <dbReference type="Rhea" id="RHEA-COMP:10676"/>
        <dbReference type="Rhea" id="RHEA-COMP:10677"/>
        <dbReference type="ChEBI" id="CHEBI:15378"/>
        <dbReference type="ChEBI" id="CHEBI:57287"/>
        <dbReference type="ChEBI" id="CHEBI:57288"/>
        <dbReference type="ChEBI" id="CHEBI:64718"/>
        <dbReference type="ChEBI" id="CHEBI:83683"/>
        <dbReference type="EC" id="2.3.1.266"/>
    </reaction>
</comment>
<evidence type="ECO:0000313" key="7">
    <source>
        <dbReference type="EMBL" id="KDA04046.1"/>
    </source>
</evidence>
<proteinExistence type="inferred from homology"/>
<evidence type="ECO:0000256" key="3">
    <source>
        <dbReference type="ARBA" id="ARBA00022679"/>
    </source>
</evidence>
<dbReference type="GO" id="GO:0008999">
    <property type="term" value="F:protein-N-terminal-alanine acetyltransferase activity"/>
    <property type="evidence" value="ECO:0007669"/>
    <property type="project" value="UniProtKB-EC"/>
</dbReference>
<dbReference type="InterPro" id="IPR050680">
    <property type="entry name" value="YpeA/RimI_acetyltransf"/>
</dbReference>
<evidence type="ECO:0000256" key="1">
    <source>
        <dbReference type="ARBA" id="ARBA00005395"/>
    </source>
</evidence>
<dbReference type="SUPFAM" id="SSF55729">
    <property type="entry name" value="Acyl-CoA N-acyltransferases (Nat)"/>
    <property type="match status" value="1"/>
</dbReference>
<accession>A0A059GB54</accession>
<comment type="similarity">
    <text evidence="1 5">Belongs to the acetyltransferase family. RimI subfamily.</text>
</comment>
<keyword evidence="4" id="KW-0012">Acyltransferase</keyword>
<dbReference type="GO" id="GO:0005737">
    <property type="term" value="C:cytoplasm"/>
    <property type="evidence" value="ECO:0007669"/>
    <property type="project" value="UniProtKB-SubCell"/>
</dbReference>
<dbReference type="CDD" id="cd04301">
    <property type="entry name" value="NAT_SF"/>
    <property type="match status" value="1"/>
</dbReference>
<dbReference type="RefSeq" id="WP_051624430.1">
    <property type="nucleotide sequence ID" value="NZ_ARYL01000002.1"/>
</dbReference>
<dbReference type="PANTHER" id="PTHR43420">
    <property type="entry name" value="ACETYLTRANSFERASE"/>
    <property type="match status" value="1"/>
</dbReference>
<keyword evidence="2 5" id="KW-0963">Cytoplasm</keyword>
<protein>
    <recommendedName>
        <fullName evidence="5">[Ribosomal protein bS18]-alanine N-acetyltransferase</fullName>
        <ecNumber evidence="5">2.3.1.266</ecNumber>
    </recommendedName>
</protein>
<dbReference type="OrthoDB" id="9804026at2"/>
<dbReference type="InterPro" id="IPR016181">
    <property type="entry name" value="Acyl_CoA_acyltransferase"/>
</dbReference>
<evidence type="ECO:0000256" key="2">
    <source>
        <dbReference type="ARBA" id="ARBA00022490"/>
    </source>
</evidence>
<evidence type="ECO:0000313" key="8">
    <source>
        <dbReference type="Proteomes" id="UP000024942"/>
    </source>
</evidence>
<dbReference type="EC" id="2.3.1.266" evidence="5"/>
<dbReference type="STRING" id="1280953.HOC_01871"/>
<dbReference type="AlphaFoldDB" id="A0A059GB54"/>
<dbReference type="PATRIC" id="fig|1280953.3.peg.377"/>
<dbReference type="EMBL" id="ARYL01000002">
    <property type="protein sequence ID" value="KDA04046.1"/>
    <property type="molecule type" value="Genomic_DNA"/>
</dbReference>
<gene>
    <name evidence="7" type="ORF">HOC_01871</name>
</gene>
<feature type="domain" description="N-acetyltransferase" evidence="6">
    <location>
        <begin position="3"/>
        <end position="150"/>
    </location>
</feature>
<evidence type="ECO:0000259" key="6">
    <source>
        <dbReference type="PROSITE" id="PS51186"/>
    </source>
</evidence>
<reference evidence="7 8" key="1">
    <citation type="journal article" date="2014" name="Antonie Van Leeuwenhoek">
        <title>Hyphomonas beringensis sp. nov. and Hyphomonas chukchiensis sp. nov., isolated from surface seawater of the Bering Sea and Chukchi Sea.</title>
        <authorList>
            <person name="Li C."/>
            <person name="Lai Q."/>
            <person name="Li G."/>
            <person name="Dong C."/>
            <person name="Wang J."/>
            <person name="Liao Y."/>
            <person name="Shao Z."/>
        </authorList>
    </citation>
    <scope>NUCLEOTIDE SEQUENCE [LARGE SCALE GENOMIC DNA]</scope>
    <source>
        <strain evidence="7 8">SCH89</strain>
    </source>
</reference>
<comment type="subcellular location">
    <subcellularLocation>
        <location evidence="5">Cytoplasm</location>
    </subcellularLocation>
</comment>
<keyword evidence="3 7" id="KW-0808">Transferase</keyword>
<dbReference type="Proteomes" id="UP000024942">
    <property type="component" value="Unassembled WGS sequence"/>
</dbReference>
<dbReference type="eggNOG" id="COG0456">
    <property type="taxonomic scope" value="Bacteria"/>
</dbReference>
<dbReference type="PANTHER" id="PTHR43420:SF44">
    <property type="entry name" value="ACETYLTRANSFERASE YPEA"/>
    <property type="match status" value="1"/>
</dbReference>
<name>A0A059GB54_9PROT</name>
<evidence type="ECO:0000256" key="5">
    <source>
        <dbReference type="RuleBase" id="RU363094"/>
    </source>
</evidence>
<comment type="caution">
    <text evidence="7">The sequence shown here is derived from an EMBL/GenBank/DDBJ whole genome shotgun (WGS) entry which is preliminary data.</text>
</comment>
<evidence type="ECO:0000256" key="4">
    <source>
        <dbReference type="ARBA" id="ARBA00023315"/>
    </source>
</evidence>
<sequence length="151" mass="16179">MTQPVIVLRPDDAGRVAMLHATGFADPWSPAAFRDLLSESTTFGLGAERSGTLAGFILVQTVVGEADILTIATAPDFKRMGIAAHLLKSMITRLGERGISRIMLDVAEDNLPARSLYDGLGFSEDGRRPGYYTTGRDIPVAAVLMSRSLAL</sequence>
<dbReference type="Gene3D" id="3.40.630.30">
    <property type="match status" value="1"/>
</dbReference>
<comment type="function">
    <text evidence="5">Acetylates the N-terminal alanine of ribosomal protein bS18.</text>
</comment>
<organism evidence="7 8">
    <name type="scientific">Hyphomonas oceanitis SCH89</name>
    <dbReference type="NCBI Taxonomy" id="1280953"/>
    <lineage>
        <taxon>Bacteria</taxon>
        <taxon>Pseudomonadati</taxon>
        <taxon>Pseudomonadota</taxon>
        <taxon>Alphaproteobacteria</taxon>
        <taxon>Hyphomonadales</taxon>
        <taxon>Hyphomonadaceae</taxon>
        <taxon>Hyphomonas</taxon>
    </lineage>
</organism>
<dbReference type="NCBIfam" id="TIGR01575">
    <property type="entry name" value="rimI"/>
    <property type="match status" value="1"/>
</dbReference>
<dbReference type="Pfam" id="PF00583">
    <property type="entry name" value="Acetyltransf_1"/>
    <property type="match status" value="1"/>
</dbReference>
<dbReference type="InterPro" id="IPR000182">
    <property type="entry name" value="GNAT_dom"/>
</dbReference>